<sequence>MESILQHSSYQLFETDCKDMIAMIKKPQAWSNFEIFHIPRTHNGISDSLAKIARLFHRELCFIGCSVPV</sequence>
<name>A0A3P6CIV3_BRAOL</name>
<dbReference type="AlphaFoldDB" id="A0A3P6CIV3"/>
<evidence type="ECO:0008006" key="2">
    <source>
        <dbReference type="Google" id="ProtNLM"/>
    </source>
</evidence>
<dbReference type="EMBL" id="LR031873">
    <property type="protein sequence ID" value="VDD13768.1"/>
    <property type="molecule type" value="Genomic_DNA"/>
</dbReference>
<evidence type="ECO:0000313" key="1">
    <source>
        <dbReference type="EMBL" id="VDD13768.1"/>
    </source>
</evidence>
<reference evidence="1" key="1">
    <citation type="submission" date="2018-11" db="EMBL/GenBank/DDBJ databases">
        <authorList>
            <consortium name="Genoscope - CEA"/>
            <person name="William W."/>
        </authorList>
    </citation>
    <scope>NUCLEOTIDE SEQUENCE</scope>
</reference>
<gene>
    <name evidence="1" type="ORF">BOLC4T27318H</name>
</gene>
<accession>A0A3P6CIV3</accession>
<protein>
    <recommendedName>
        <fullName evidence="2">RNase H type-1 domain-containing protein</fullName>
    </recommendedName>
</protein>
<organism evidence="1">
    <name type="scientific">Brassica oleracea</name>
    <name type="common">Wild cabbage</name>
    <dbReference type="NCBI Taxonomy" id="3712"/>
    <lineage>
        <taxon>Eukaryota</taxon>
        <taxon>Viridiplantae</taxon>
        <taxon>Streptophyta</taxon>
        <taxon>Embryophyta</taxon>
        <taxon>Tracheophyta</taxon>
        <taxon>Spermatophyta</taxon>
        <taxon>Magnoliopsida</taxon>
        <taxon>eudicotyledons</taxon>
        <taxon>Gunneridae</taxon>
        <taxon>Pentapetalae</taxon>
        <taxon>rosids</taxon>
        <taxon>malvids</taxon>
        <taxon>Brassicales</taxon>
        <taxon>Brassicaceae</taxon>
        <taxon>Brassiceae</taxon>
        <taxon>Brassica</taxon>
    </lineage>
</organism>
<proteinExistence type="predicted"/>